<evidence type="ECO:0000313" key="15">
    <source>
        <dbReference type="Proteomes" id="UP001589862"/>
    </source>
</evidence>
<evidence type="ECO:0000256" key="5">
    <source>
        <dbReference type="ARBA" id="ARBA00022694"/>
    </source>
</evidence>
<proteinExistence type="inferred from homology"/>
<evidence type="ECO:0000256" key="12">
    <source>
        <dbReference type="RuleBase" id="RU003784"/>
    </source>
</evidence>
<dbReference type="EMBL" id="JBHLUB010000004">
    <property type="protein sequence ID" value="MFC0581464.1"/>
    <property type="molecule type" value="Genomic_DNA"/>
</dbReference>
<protein>
    <recommendedName>
        <fullName evidence="10">tRNA dimethylallyltransferase</fullName>
        <ecNumber evidence="10">2.5.1.75</ecNumber>
    </recommendedName>
    <alternativeName>
        <fullName evidence="10">Dimethylallyl diphosphate:tRNA dimethylallyltransferase</fullName>
        <shortName evidence="10">DMAPP:tRNA dimethylallyltransferase</shortName>
        <shortName evidence="10">DMATase</shortName>
    </alternativeName>
    <alternativeName>
        <fullName evidence="10">Isopentenyl-diphosphate:tRNA isopentenyltransferase</fullName>
        <shortName evidence="10">IPP transferase</shortName>
        <shortName evidence="10">IPPT</shortName>
        <shortName evidence="10">IPTase</shortName>
    </alternativeName>
</protein>
<evidence type="ECO:0000313" key="14">
    <source>
        <dbReference type="EMBL" id="MFC0581464.1"/>
    </source>
</evidence>
<dbReference type="Gene3D" id="3.40.50.300">
    <property type="entry name" value="P-loop containing nucleotide triphosphate hydrolases"/>
    <property type="match status" value="1"/>
</dbReference>
<feature type="binding site" evidence="10">
    <location>
        <begin position="24"/>
        <end position="31"/>
    </location>
    <ligand>
        <name>ATP</name>
        <dbReference type="ChEBI" id="CHEBI:30616"/>
    </ligand>
</feature>
<evidence type="ECO:0000256" key="10">
    <source>
        <dbReference type="HAMAP-Rule" id="MF_00185"/>
    </source>
</evidence>
<comment type="caution">
    <text evidence="14">The sequence shown here is derived from an EMBL/GenBank/DDBJ whole genome shotgun (WGS) entry which is preliminary data.</text>
</comment>
<accession>A0ABV6P8L8</accession>
<dbReference type="Gene3D" id="1.10.20.140">
    <property type="match status" value="1"/>
</dbReference>
<evidence type="ECO:0000256" key="2">
    <source>
        <dbReference type="ARBA" id="ARBA00003213"/>
    </source>
</evidence>
<keyword evidence="6 10" id="KW-0547">Nucleotide-binding</keyword>
<dbReference type="InterPro" id="IPR027417">
    <property type="entry name" value="P-loop_NTPase"/>
</dbReference>
<evidence type="ECO:0000256" key="6">
    <source>
        <dbReference type="ARBA" id="ARBA00022741"/>
    </source>
</evidence>
<feature type="site" description="Interaction with substrate tRNA" evidence="10">
    <location>
        <position position="136"/>
    </location>
</feature>
<comment type="caution">
    <text evidence="10">Lacks conserved residue(s) required for the propagation of feature annotation.</text>
</comment>
<dbReference type="Proteomes" id="UP001589862">
    <property type="component" value="Unassembled WGS sequence"/>
</dbReference>
<dbReference type="GO" id="GO:0052381">
    <property type="term" value="F:tRNA dimethylallyltransferase activity"/>
    <property type="evidence" value="ECO:0007669"/>
    <property type="project" value="UniProtKB-EC"/>
</dbReference>
<gene>
    <name evidence="10 14" type="primary">miaA</name>
    <name evidence="14" type="ORF">ACFFFR_03530</name>
</gene>
<reference evidence="14 15" key="1">
    <citation type="submission" date="2024-09" db="EMBL/GenBank/DDBJ databases">
        <authorList>
            <person name="Sun Q."/>
            <person name="Mori K."/>
        </authorList>
    </citation>
    <scope>NUCLEOTIDE SEQUENCE [LARGE SCALE GENOMIC DNA]</scope>
    <source>
        <strain evidence="14 15">NCAIM B.02604</strain>
    </source>
</reference>
<evidence type="ECO:0000256" key="13">
    <source>
        <dbReference type="RuleBase" id="RU003785"/>
    </source>
</evidence>
<keyword evidence="8 10" id="KW-0460">Magnesium</keyword>
<keyword evidence="4 10" id="KW-0808">Transferase</keyword>
<comment type="similarity">
    <text evidence="3 10 13">Belongs to the IPP transferase family.</text>
</comment>
<comment type="function">
    <text evidence="2 10 12">Catalyzes the transfer of a dimethylallyl group onto the adenine at position 37 in tRNAs that read codons beginning with uridine, leading to the formation of N6-(dimethylallyl)adenosine (i(6)A).</text>
</comment>
<comment type="catalytic activity">
    <reaction evidence="9 10 11">
        <text>adenosine(37) in tRNA + dimethylallyl diphosphate = N(6)-dimethylallyladenosine(37) in tRNA + diphosphate</text>
        <dbReference type="Rhea" id="RHEA:26482"/>
        <dbReference type="Rhea" id="RHEA-COMP:10162"/>
        <dbReference type="Rhea" id="RHEA-COMP:10375"/>
        <dbReference type="ChEBI" id="CHEBI:33019"/>
        <dbReference type="ChEBI" id="CHEBI:57623"/>
        <dbReference type="ChEBI" id="CHEBI:74411"/>
        <dbReference type="ChEBI" id="CHEBI:74415"/>
        <dbReference type="EC" id="2.5.1.75"/>
    </reaction>
</comment>
<dbReference type="PANTHER" id="PTHR11088:SF60">
    <property type="entry name" value="TRNA DIMETHYLALLYLTRANSFERASE"/>
    <property type="match status" value="1"/>
</dbReference>
<name>A0ABV6P8L8_9MICC</name>
<sequence length="314" mass="34926">MSTGSASNATGTAASHTPIVAIVGATATGKTALAIELARRLDGEVVNADAMQFYRGLDIGTAKATAEEQAGIPHHLIDTMDLSEEASVATFQQQAREKFEDIRDRGRTPILVGGSGLYVRAALDEIEFPPTDPDVRRRLEEQAQQHGMSVLAERLARIDPESAQRLHDDRRIIRALEVHEISGRTFTSYMPQRRYRDPRTIQIGLQMERSLLHERIDVRVSRMIADGLAEETQELLSRGLAEAPTASRAIGYPQTQQFLAGKITAGQWQELIATATRQFARRQETWFRADSRVHWLAWDAPELVDHAVALIETV</sequence>
<organism evidence="14 15">
    <name type="scientific">Micrococcoides hystricis</name>
    <dbReference type="NCBI Taxonomy" id="1572761"/>
    <lineage>
        <taxon>Bacteria</taxon>
        <taxon>Bacillati</taxon>
        <taxon>Actinomycetota</taxon>
        <taxon>Actinomycetes</taxon>
        <taxon>Micrococcales</taxon>
        <taxon>Micrococcaceae</taxon>
        <taxon>Micrococcoides</taxon>
    </lineage>
</organism>
<keyword evidence="7 10" id="KW-0067">ATP-binding</keyword>
<evidence type="ECO:0000256" key="3">
    <source>
        <dbReference type="ARBA" id="ARBA00005842"/>
    </source>
</evidence>
<evidence type="ECO:0000256" key="7">
    <source>
        <dbReference type="ARBA" id="ARBA00022840"/>
    </source>
</evidence>
<feature type="site" description="Interaction with substrate tRNA" evidence="10">
    <location>
        <position position="115"/>
    </location>
</feature>
<evidence type="ECO:0000256" key="9">
    <source>
        <dbReference type="ARBA" id="ARBA00049563"/>
    </source>
</evidence>
<evidence type="ECO:0000256" key="4">
    <source>
        <dbReference type="ARBA" id="ARBA00022679"/>
    </source>
</evidence>
<dbReference type="InterPro" id="IPR039657">
    <property type="entry name" value="Dimethylallyltransferase"/>
</dbReference>
<dbReference type="SUPFAM" id="SSF52540">
    <property type="entry name" value="P-loop containing nucleoside triphosphate hydrolases"/>
    <property type="match status" value="1"/>
</dbReference>
<dbReference type="Pfam" id="PF01715">
    <property type="entry name" value="IPPT"/>
    <property type="match status" value="1"/>
</dbReference>
<keyword evidence="15" id="KW-1185">Reference proteome</keyword>
<comment type="subunit">
    <text evidence="10">Monomer.</text>
</comment>
<dbReference type="NCBIfam" id="TIGR00174">
    <property type="entry name" value="miaA"/>
    <property type="match status" value="1"/>
</dbReference>
<dbReference type="PANTHER" id="PTHR11088">
    <property type="entry name" value="TRNA DIMETHYLALLYLTRANSFERASE"/>
    <property type="match status" value="1"/>
</dbReference>
<dbReference type="EC" id="2.5.1.75" evidence="10"/>
<feature type="binding site" evidence="10">
    <location>
        <begin position="26"/>
        <end position="31"/>
    </location>
    <ligand>
        <name>substrate</name>
    </ligand>
</feature>
<dbReference type="RefSeq" id="WP_377458152.1">
    <property type="nucleotide sequence ID" value="NZ_JBHLUB010000004.1"/>
</dbReference>
<evidence type="ECO:0000256" key="8">
    <source>
        <dbReference type="ARBA" id="ARBA00022842"/>
    </source>
</evidence>
<evidence type="ECO:0000256" key="1">
    <source>
        <dbReference type="ARBA" id="ARBA00001946"/>
    </source>
</evidence>
<dbReference type="InterPro" id="IPR018022">
    <property type="entry name" value="IPT"/>
</dbReference>
<comment type="cofactor">
    <cofactor evidence="1 10">
        <name>Mg(2+)</name>
        <dbReference type="ChEBI" id="CHEBI:18420"/>
    </cofactor>
</comment>
<keyword evidence="5 10" id="KW-0819">tRNA processing</keyword>
<evidence type="ECO:0000256" key="11">
    <source>
        <dbReference type="RuleBase" id="RU003783"/>
    </source>
</evidence>
<dbReference type="HAMAP" id="MF_00185">
    <property type="entry name" value="IPP_trans"/>
    <property type="match status" value="1"/>
</dbReference>